<dbReference type="Proteomes" id="UP001055879">
    <property type="component" value="Linkage Group LG14"/>
</dbReference>
<organism evidence="1 2">
    <name type="scientific">Arctium lappa</name>
    <name type="common">Greater burdock</name>
    <name type="synonym">Lappa major</name>
    <dbReference type="NCBI Taxonomy" id="4217"/>
    <lineage>
        <taxon>Eukaryota</taxon>
        <taxon>Viridiplantae</taxon>
        <taxon>Streptophyta</taxon>
        <taxon>Embryophyta</taxon>
        <taxon>Tracheophyta</taxon>
        <taxon>Spermatophyta</taxon>
        <taxon>Magnoliopsida</taxon>
        <taxon>eudicotyledons</taxon>
        <taxon>Gunneridae</taxon>
        <taxon>Pentapetalae</taxon>
        <taxon>asterids</taxon>
        <taxon>campanulids</taxon>
        <taxon>Asterales</taxon>
        <taxon>Asteraceae</taxon>
        <taxon>Carduoideae</taxon>
        <taxon>Cardueae</taxon>
        <taxon>Arctiinae</taxon>
        <taxon>Arctium</taxon>
    </lineage>
</organism>
<dbReference type="EMBL" id="CM042060">
    <property type="protein sequence ID" value="KAI3678081.1"/>
    <property type="molecule type" value="Genomic_DNA"/>
</dbReference>
<keyword evidence="2" id="KW-1185">Reference proteome</keyword>
<evidence type="ECO:0000313" key="1">
    <source>
        <dbReference type="EMBL" id="KAI3678081.1"/>
    </source>
</evidence>
<evidence type="ECO:0000313" key="2">
    <source>
        <dbReference type="Proteomes" id="UP001055879"/>
    </source>
</evidence>
<reference evidence="2" key="1">
    <citation type="journal article" date="2022" name="Mol. Ecol. Resour.">
        <title>The genomes of chicory, endive, great burdock and yacon provide insights into Asteraceae palaeo-polyploidization history and plant inulin production.</title>
        <authorList>
            <person name="Fan W."/>
            <person name="Wang S."/>
            <person name="Wang H."/>
            <person name="Wang A."/>
            <person name="Jiang F."/>
            <person name="Liu H."/>
            <person name="Zhao H."/>
            <person name="Xu D."/>
            <person name="Zhang Y."/>
        </authorList>
    </citation>
    <scope>NUCLEOTIDE SEQUENCE [LARGE SCALE GENOMIC DNA]</scope>
    <source>
        <strain evidence="2">cv. Niubang</strain>
    </source>
</reference>
<protein>
    <submittedName>
        <fullName evidence="1">Uncharacterized protein</fullName>
    </submittedName>
</protein>
<proteinExistence type="predicted"/>
<gene>
    <name evidence="1" type="ORF">L6452_37360</name>
</gene>
<accession>A0ACB8Y2S8</accession>
<comment type="caution">
    <text evidence="1">The sequence shown here is derived from an EMBL/GenBank/DDBJ whole genome shotgun (WGS) entry which is preliminary data.</text>
</comment>
<name>A0ACB8Y2S8_ARCLA</name>
<sequence length="83" mass="9562">MILAALQSEQINFEEKFVVLDYCGMIFLFSFRAFVYPIAFILLLISNFWLAVTMLLAENKRNDMVKCFSKQCSGFAFTAKGWA</sequence>
<reference evidence="1 2" key="2">
    <citation type="journal article" date="2022" name="Mol. Ecol. Resour.">
        <title>The genomes of chicory, endive, great burdock and yacon provide insights into Asteraceae paleo-polyploidization history and plant inulin production.</title>
        <authorList>
            <person name="Fan W."/>
            <person name="Wang S."/>
            <person name="Wang H."/>
            <person name="Wang A."/>
            <person name="Jiang F."/>
            <person name="Liu H."/>
            <person name="Zhao H."/>
            <person name="Xu D."/>
            <person name="Zhang Y."/>
        </authorList>
    </citation>
    <scope>NUCLEOTIDE SEQUENCE [LARGE SCALE GENOMIC DNA]</scope>
    <source>
        <strain evidence="2">cv. Niubang</strain>
    </source>
</reference>